<name>A0A9Q0KJJ2_9MAGN</name>
<feature type="transmembrane region" description="Helical" evidence="3">
    <location>
        <begin position="71"/>
        <end position="93"/>
    </location>
</feature>
<dbReference type="Proteomes" id="UP001141806">
    <property type="component" value="Unassembled WGS sequence"/>
</dbReference>
<keyword evidence="3" id="KW-1133">Transmembrane helix</keyword>
<protein>
    <recommendedName>
        <fullName evidence="6">Late embryogenesis abundant protein LEA-2 subgroup domain-containing protein</fullName>
    </recommendedName>
</protein>
<dbReference type="GO" id="GO:0098542">
    <property type="term" value="P:defense response to other organism"/>
    <property type="evidence" value="ECO:0007669"/>
    <property type="project" value="InterPro"/>
</dbReference>
<accession>A0A9Q0KJJ2</accession>
<keyword evidence="2 3" id="KW-0472">Membrane</keyword>
<comment type="subcellular location">
    <subcellularLocation>
        <location evidence="1">Membrane</location>
    </subcellularLocation>
</comment>
<comment type="caution">
    <text evidence="4">The sequence shown here is derived from an EMBL/GenBank/DDBJ whole genome shotgun (WGS) entry which is preliminary data.</text>
</comment>
<evidence type="ECO:0000256" key="3">
    <source>
        <dbReference type="SAM" id="Phobius"/>
    </source>
</evidence>
<evidence type="ECO:0000256" key="1">
    <source>
        <dbReference type="ARBA" id="ARBA00004370"/>
    </source>
</evidence>
<proteinExistence type="predicted"/>
<keyword evidence="5" id="KW-1185">Reference proteome</keyword>
<dbReference type="PANTHER" id="PTHR31234:SF55">
    <property type="entry name" value="LATE EMBRYOGENESIS ABUNDANT (LEA) HYDROXYPROLINE-RICH GLYCOPROTEIN FAMILY"/>
    <property type="match status" value="1"/>
</dbReference>
<dbReference type="InterPro" id="IPR044839">
    <property type="entry name" value="NDR1-like"/>
</dbReference>
<dbReference type="PANTHER" id="PTHR31234">
    <property type="entry name" value="LATE EMBRYOGENESIS ABUNDANT (LEA) HYDROXYPROLINE-RICH GLYCOPROTEIN FAMILY"/>
    <property type="match status" value="1"/>
</dbReference>
<organism evidence="4 5">
    <name type="scientific">Protea cynaroides</name>
    <dbReference type="NCBI Taxonomy" id="273540"/>
    <lineage>
        <taxon>Eukaryota</taxon>
        <taxon>Viridiplantae</taxon>
        <taxon>Streptophyta</taxon>
        <taxon>Embryophyta</taxon>
        <taxon>Tracheophyta</taxon>
        <taxon>Spermatophyta</taxon>
        <taxon>Magnoliopsida</taxon>
        <taxon>Proteales</taxon>
        <taxon>Proteaceae</taxon>
        <taxon>Protea</taxon>
    </lineage>
</organism>
<dbReference type="GO" id="GO:0005886">
    <property type="term" value="C:plasma membrane"/>
    <property type="evidence" value="ECO:0007669"/>
    <property type="project" value="TreeGrafter"/>
</dbReference>
<keyword evidence="3" id="KW-0812">Transmembrane</keyword>
<reference evidence="4" key="1">
    <citation type="journal article" date="2023" name="Plant J.">
        <title>The genome of the king protea, Protea cynaroides.</title>
        <authorList>
            <person name="Chang J."/>
            <person name="Duong T.A."/>
            <person name="Schoeman C."/>
            <person name="Ma X."/>
            <person name="Roodt D."/>
            <person name="Barker N."/>
            <person name="Li Z."/>
            <person name="Van de Peer Y."/>
            <person name="Mizrachi E."/>
        </authorList>
    </citation>
    <scope>NUCLEOTIDE SEQUENCE</scope>
    <source>
        <tissue evidence="4">Young leaves</tissue>
    </source>
</reference>
<sequence>MATHYDDRSKMRSNYPMTDYYPPPAPAVGYPGYPNAPRGYPYAVAPPAGYYVNGYTATPYDSGAYSLVRRVLIGITAGVVMMGMFLFVVWFIYRPRDPVFKINSLSVSNFTIADSKLDAVWDLSFSIWNPNTKLDMQCNELDVLMFYKKNLLTTTSVSPFLLEKMNGTTMQDHFLTSQDLVDDDMEDDRKFGFMVFSVRMRLSASFQNGGEVTKDHKMAILCENLRIYFDGDTGNGKSAPGPWACLLYEY</sequence>
<dbReference type="OrthoDB" id="695142at2759"/>
<evidence type="ECO:0000313" key="5">
    <source>
        <dbReference type="Proteomes" id="UP001141806"/>
    </source>
</evidence>
<gene>
    <name evidence="4" type="ORF">NE237_004744</name>
</gene>
<dbReference type="AlphaFoldDB" id="A0A9Q0KJJ2"/>
<evidence type="ECO:0000313" key="4">
    <source>
        <dbReference type="EMBL" id="KAJ4971645.1"/>
    </source>
</evidence>
<evidence type="ECO:0000256" key="2">
    <source>
        <dbReference type="ARBA" id="ARBA00023136"/>
    </source>
</evidence>
<dbReference type="EMBL" id="JAMYWD010000005">
    <property type="protein sequence ID" value="KAJ4971645.1"/>
    <property type="molecule type" value="Genomic_DNA"/>
</dbReference>
<evidence type="ECO:0008006" key="6">
    <source>
        <dbReference type="Google" id="ProtNLM"/>
    </source>
</evidence>